<keyword evidence="5 14" id="KW-0378">Hydrolase</keyword>
<evidence type="ECO:0000259" key="16">
    <source>
        <dbReference type="SMART" id="SM00382"/>
    </source>
</evidence>
<dbReference type="EMBL" id="JASEJX010000034">
    <property type="protein sequence ID" value="KAK4510077.1"/>
    <property type="molecule type" value="Genomic_DNA"/>
</dbReference>
<accession>A0AAN7D3L5</accession>
<keyword evidence="9 14" id="KW-0496">Mitochondrion</keyword>
<dbReference type="SUPFAM" id="SSF52540">
    <property type="entry name" value="P-loop containing nucleoside triphosphate hydrolases"/>
    <property type="match status" value="2"/>
</dbReference>
<keyword evidence="3 14" id="KW-0547">Nucleotide-binding</keyword>
<evidence type="ECO:0000256" key="4">
    <source>
        <dbReference type="ARBA" id="ARBA00022763"/>
    </source>
</evidence>
<dbReference type="SMART" id="SM00382">
    <property type="entry name" value="AAA"/>
    <property type="match status" value="1"/>
</dbReference>
<feature type="compositionally biased region" description="Polar residues" evidence="15">
    <location>
        <begin position="106"/>
        <end position="118"/>
    </location>
</feature>
<dbReference type="GO" id="GO:0005730">
    <property type="term" value="C:nucleolus"/>
    <property type="evidence" value="ECO:0007669"/>
    <property type="project" value="UniProtKB-SubCell"/>
</dbReference>
<reference evidence="17 18" key="1">
    <citation type="submission" date="2022-11" db="EMBL/GenBank/DDBJ databases">
        <title>Mucor velutinosus strain NIH1002 WGS.</title>
        <authorList>
            <person name="Subramanian P."/>
            <person name="Mullikin J.C."/>
            <person name="Segre J.A."/>
            <person name="Zelazny A.M."/>
        </authorList>
    </citation>
    <scope>NUCLEOTIDE SEQUENCE [LARGE SCALE GENOMIC DNA]</scope>
    <source>
        <strain evidence="17 18">NIH1002</strain>
    </source>
</reference>
<evidence type="ECO:0000313" key="18">
    <source>
        <dbReference type="Proteomes" id="UP001304243"/>
    </source>
</evidence>
<evidence type="ECO:0000256" key="14">
    <source>
        <dbReference type="HAMAP-Rule" id="MF_03176"/>
    </source>
</evidence>
<dbReference type="FunFam" id="3.40.50.300:FF:001226">
    <property type="entry name" value="ATP-dependent DNA helicase PIF1"/>
    <property type="match status" value="1"/>
</dbReference>
<dbReference type="Gene3D" id="3.40.50.300">
    <property type="entry name" value="P-loop containing nucleotide triphosphate hydrolases"/>
    <property type="match status" value="1"/>
</dbReference>
<evidence type="ECO:0000256" key="10">
    <source>
        <dbReference type="ARBA" id="ARBA00023172"/>
    </source>
</evidence>
<feature type="region of interest" description="Disordered" evidence="15">
    <location>
        <begin position="1"/>
        <end position="74"/>
    </location>
</feature>
<keyword evidence="8 14" id="KW-0238">DNA-binding</keyword>
<dbReference type="GO" id="GO:0016787">
    <property type="term" value="F:hydrolase activity"/>
    <property type="evidence" value="ECO:0007669"/>
    <property type="project" value="UniProtKB-KW"/>
</dbReference>
<dbReference type="Pfam" id="PF05970">
    <property type="entry name" value="PIF1"/>
    <property type="match status" value="1"/>
</dbReference>
<dbReference type="InterPro" id="IPR048293">
    <property type="entry name" value="PIF1_RRM3_pfh1"/>
</dbReference>
<evidence type="ECO:0000256" key="11">
    <source>
        <dbReference type="ARBA" id="ARBA00023204"/>
    </source>
</evidence>
<dbReference type="GO" id="GO:0000723">
    <property type="term" value="P:telomere maintenance"/>
    <property type="evidence" value="ECO:0007669"/>
    <property type="project" value="InterPro"/>
</dbReference>
<evidence type="ECO:0000256" key="8">
    <source>
        <dbReference type="ARBA" id="ARBA00023125"/>
    </source>
</evidence>
<feature type="compositionally biased region" description="Polar residues" evidence="15">
    <location>
        <begin position="200"/>
        <end position="218"/>
    </location>
</feature>
<dbReference type="InterPro" id="IPR049163">
    <property type="entry name" value="Pif1-like_2B_dom"/>
</dbReference>
<evidence type="ECO:0000256" key="12">
    <source>
        <dbReference type="ARBA" id="ARBA00023235"/>
    </source>
</evidence>
<keyword evidence="13 14" id="KW-0539">Nucleus</keyword>
<gene>
    <name evidence="14" type="primary">PIF1</name>
    <name evidence="17" type="ORF">ATC70_006246</name>
</gene>
<feature type="compositionally biased region" description="Low complexity" evidence="15">
    <location>
        <begin position="90"/>
        <end position="105"/>
    </location>
</feature>
<keyword evidence="10 14" id="KW-0233">DNA recombination</keyword>
<dbReference type="InterPro" id="IPR003593">
    <property type="entry name" value="AAA+_ATPase"/>
</dbReference>
<dbReference type="GO" id="GO:0043139">
    <property type="term" value="F:5'-3' DNA helicase activity"/>
    <property type="evidence" value="ECO:0007669"/>
    <property type="project" value="UniProtKB-UniRule"/>
</dbReference>
<dbReference type="EC" id="5.6.2.3" evidence="14"/>
<feature type="DNA-binding region" evidence="14">
    <location>
        <begin position="715"/>
        <end position="734"/>
    </location>
</feature>
<evidence type="ECO:0000256" key="7">
    <source>
        <dbReference type="ARBA" id="ARBA00022840"/>
    </source>
</evidence>
<proteinExistence type="inferred from homology"/>
<feature type="compositionally biased region" description="Low complexity" evidence="15">
    <location>
        <begin position="229"/>
        <end position="247"/>
    </location>
</feature>
<dbReference type="GO" id="GO:0006310">
    <property type="term" value="P:DNA recombination"/>
    <property type="evidence" value="ECO:0007669"/>
    <property type="project" value="UniProtKB-UniRule"/>
</dbReference>
<protein>
    <recommendedName>
        <fullName evidence="14">ATP-dependent DNA helicase PIF1</fullName>
        <ecNumber evidence="14">5.6.2.3</ecNumber>
    </recommendedName>
    <alternativeName>
        <fullName evidence="14">DNA 5'-3' helicase PIF1</fullName>
    </alternativeName>
    <alternativeName>
        <fullName evidence="14">DNA repair and recombination helicase PIF1</fullName>
    </alternativeName>
</protein>
<dbReference type="CDD" id="cd18037">
    <property type="entry name" value="DEXSc_Pif1_like"/>
    <property type="match status" value="1"/>
</dbReference>
<organism evidence="17 18">
    <name type="scientific">Mucor velutinosus</name>
    <dbReference type="NCBI Taxonomy" id="708070"/>
    <lineage>
        <taxon>Eukaryota</taxon>
        <taxon>Fungi</taxon>
        <taxon>Fungi incertae sedis</taxon>
        <taxon>Mucoromycota</taxon>
        <taxon>Mucoromycotina</taxon>
        <taxon>Mucoromycetes</taxon>
        <taxon>Mucorales</taxon>
        <taxon>Mucorineae</taxon>
        <taxon>Mucoraceae</taxon>
        <taxon>Mucor</taxon>
    </lineage>
</organism>
<comment type="caution">
    <text evidence="17">The sequence shown here is derived from an EMBL/GenBank/DDBJ whole genome shotgun (WGS) entry which is preliminary data.</text>
</comment>
<keyword evidence="4 14" id="KW-0227">DNA damage</keyword>
<feature type="compositionally biased region" description="Low complexity" evidence="15">
    <location>
        <begin position="134"/>
        <end position="145"/>
    </location>
</feature>
<feature type="region of interest" description="Disordered" evidence="15">
    <location>
        <begin position="88"/>
        <end position="159"/>
    </location>
</feature>
<feature type="binding site" evidence="14">
    <location>
        <begin position="330"/>
        <end position="337"/>
    </location>
    <ligand>
        <name>ATP</name>
        <dbReference type="ChEBI" id="CHEBI:30616"/>
    </ligand>
</feature>
<dbReference type="Pfam" id="PF21530">
    <property type="entry name" value="Pif1_2B_dom"/>
    <property type="match status" value="1"/>
</dbReference>
<evidence type="ECO:0000256" key="3">
    <source>
        <dbReference type="ARBA" id="ARBA00022741"/>
    </source>
</evidence>
<evidence type="ECO:0000256" key="6">
    <source>
        <dbReference type="ARBA" id="ARBA00022806"/>
    </source>
</evidence>
<keyword evidence="7 14" id="KW-0067">ATP-binding</keyword>
<feature type="region of interest" description="Disordered" evidence="15">
    <location>
        <begin position="198"/>
        <end position="280"/>
    </location>
</feature>
<keyword evidence="12 14" id="KW-0413">Isomerase</keyword>
<dbReference type="Proteomes" id="UP001304243">
    <property type="component" value="Unassembled WGS sequence"/>
</dbReference>
<evidence type="ECO:0000313" key="17">
    <source>
        <dbReference type="EMBL" id="KAK4510077.1"/>
    </source>
</evidence>
<feature type="compositionally biased region" description="Polar residues" evidence="15">
    <location>
        <begin position="41"/>
        <end position="63"/>
    </location>
</feature>
<comment type="subunit">
    <text evidence="14">Monomer.</text>
</comment>
<dbReference type="InterPro" id="IPR051055">
    <property type="entry name" value="PIF1_helicase"/>
</dbReference>
<comment type="cofactor">
    <cofactor evidence="1 14">
        <name>Mg(2+)</name>
        <dbReference type="ChEBI" id="CHEBI:18420"/>
    </cofactor>
</comment>
<dbReference type="AlphaFoldDB" id="A0AAN7D3L5"/>
<evidence type="ECO:0000256" key="2">
    <source>
        <dbReference type="ARBA" id="ARBA00004604"/>
    </source>
</evidence>
<evidence type="ECO:0000256" key="1">
    <source>
        <dbReference type="ARBA" id="ARBA00001946"/>
    </source>
</evidence>
<sequence>MKRTTTQKKETQKNTLLSYFASTKAPPKKEPLSSLIDKTNPHTIKQTASNPSKARNQKRQQQPIDMTNDADDSDDIIMISSQQTVIDLESSQSSFQSTSSSQSSTHRLNTTEMVNNSKYNRKGWSVEAKQRGPLSSSQDSRLSQSKKPSQQFERLQLNKPRITAKPSYEWLGPNDVKPYSSNFSPFVSAADHLKDDAPRVTSQFERSNSQPYISSSSGGKRGWTDYDDSSSSTSSYGSSWSSNSLTSSKRRTLPTQPTRPKDTNWSKTKAKPGYGRQAHAKVSYDKPMVMSQMASLSPTASTEFTPELSDEQKRVFDMVVRERKSIFFTGSAGTGKSVLLRAIIAKLRSTYGSRLAVTASTGIAACNINGCTLHSFGGIGIGAEKAEELAAKVEFNRRSSERWKETDVLIIDEISMVDAELFDKMDYIAKRVRHTDAPFGGIQIVVTGDFFQLPPVNKERASKFAFEAESWRAAISRTVLLTQVFRQKDGTFVRILNEMRLGILSEEAISIFSSLSRAPAACDDIQPTELYPLRNEVDDSNRRRLTELRGEEIEYKAIDEGDSRKLQQCIAPTLLHLKLHAQVMLLKNMDAELVNGSLGVVVGFVGRGNYRNKAECEMLRTPQRKRDRNSLFAADKEGDGEIDMDVPWPVVKFANGREMILEREAWSVALPGGRDVSRRRQLPLMLAWAISIHKSQGQTLDAVRVDLGKVFEKGQAYVALSRATSLKQLQILNFDPAKVMAHPTVSNFYRTLQTFR</sequence>
<comment type="catalytic activity">
    <reaction evidence="14">
        <text>ATP + H2O = ADP + phosphate + H(+)</text>
        <dbReference type="Rhea" id="RHEA:13065"/>
        <dbReference type="ChEBI" id="CHEBI:15377"/>
        <dbReference type="ChEBI" id="CHEBI:15378"/>
        <dbReference type="ChEBI" id="CHEBI:30616"/>
        <dbReference type="ChEBI" id="CHEBI:43474"/>
        <dbReference type="ChEBI" id="CHEBI:456216"/>
        <dbReference type="EC" id="5.6.2.3"/>
    </reaction>
</comment>
<keyword evidence="11 14" id="KW-0234">DNA repair</keyword>
<comment type="subcellular location">
    <subcellularLocation>
        <location evidence="2">Nucleus</location>
        <location evidence="2">Nucleolus</location>
    </subcellularLocation>
    <subcellularLocation>
        <location evidence="14">Nucleus</location>
    </subcellularLocation>
    <subcellularLocation>
        <location evidence="14">Mitochondrion</location>
    </subcellularLocation>
</comment>
<name>A0AAN7D3L5_9FUNG</name>
<dbReference type="GO" id="GO:0005739">
    <property type="term" value="C:mitochondrion"/>
    <property type="evidence" value="ECO:0007669"/>
    <property type="project" value="UniProtKB-SubCell"/>
</dbReference>
<comment type="function">
    <text evidence="14">DNA-dependent ATPase and 5'-3' DNA helicase required for the maintenance of both mitochondrial and nuclear genome stability.</text>
</comment>
<dbReference type="GO" id="GO:0005524">
    <property type="term" value="F:ATP binding"/>
    <property type="evidence" value="ECO:0007669"/>
    <property type="project" value="UniProtKB-UniRule"/>
</dbReference>
<keyword evidence="6 14" id="KW-0347">Helicase</keyword>
<evidence type="ECO:0000256" key="5">
    <source>
        <dbReference type="ARBA" id="ARBA00022801"/>
    </source>
</evidence>
<dbReference type="HAMAP" id="MF_03176">
    <property type="entry name" value="PIF1"/>
    <property type="match status" value="1"/>
</dbReference>
<dbReference type="PANTHER" id="PTHR47642:SF5">
    <property type="entry name" value="ATP-DEPENDENT DNA HELICASE"/>
    <property type="match status" value="1"/>
</dbReference>
<evidence type="ECO:0000256" key="15">
    <source>
        <dbReference type="SAM" id="MobiDB-lite"/>
    </source>
</evidence>
<dbReference type="GO" id="GO:0006281">
    <property type="term" value="P:DNA repair"/>
    <property type="evidence" value="ECO:0007669"/>
    <property type="project" value="UniProtKB-UniRule"/>
</dbReference>
<dbReference type="CDD" id="cd18809">
    <property type="entry name" value="SF1_C_RecD"/>
    <property type="match status" value="1"/>
</dbReference>
<keyword evidence="18" id="KW-1185">Reference proteome</keyword>
<dbReference type="InterPro" id="IPR027417">
    <property type="entry name" value="P-loop_NTPase"/>
</dbReference>
<dbReference type="PANTHER" id="PTHR47642">
    <property type="entry name" value="ATP-DEPENDENT DNA HELICASE"/>
    <property type="match status" value="1"/>
</dbReference>
<dbReference type="GO" id="GO:0003697">
    <property type="term" value="F:single-stranded DNA binding"/>
    <property type="evidence" value="ECO:0007669"/>
    <property type="project" value="UniProtKB-ARBA"/>
</dbReference>
<dbReference type="InterPro" id="IPR010285">
    <property type="entry name" value="DNA_helicase_pif1-like_DEAD"/>
</dbReference>
<comment type="similarity">
    <text evidence="14">Belongs to the helicase family. PIF1 subfamily.</text>
</comment>
<feature type="domain" description="AAA+ ATPase" evidence="16">
    <location>
        <begin position="322"/>
        <end position="485"/>
    </location>
</feature>
<evidence type="ECO:0000256" key="9">
    <source>
        <dbReference type="ARBA" id="ARBA00023128"/>
    </source>
</evidence>
<evidence type="ECO:0000256" key="13">
    <source>
        <dbReference type="ARBA" id="ARBA00023242"/>
    </source>
</evidence>